<feature type="domain" description="Glycosyltransferase subfamily 4-like N-terminal" evidence="2">
    <location>
        <begin position="17"/>
        <end position="217"/>
    </location>
</feature>
<keyword evidence="4" id="KW-1185">Reference proteome</keyword>
<protein>
    <submittedName>
        <fullName evidence="3">Glycosyltransferase</fullName>
    </submittedName>
</protein>
<evidence type="ECO:0000259" key="1">
    <source>
        <dbReference type="Pfam" id="PF00534"/>
    </source>
</evidence>
<dbReference type="GO" id="GO:0016757">
    <property type="term" value="F:glycosyltransferase activity"/>
    <property type="evidence" value="ECO:0007669"/>
    <property type="project" value="InterPro"/>
</dbReference>
<feature type="domain" description="Glycosyl transferase family 1" evidence="1">
    <location>
        <begin position="230"/>
        <end position="391"/>
    </location>
</feature>
<dbReference type="Proteomes" id="UP000603640">
    <property type="component" value="Unassembled WGS sequence"/>
</dbReference>
<proteinExistence type="predicted"/>
<dbReference type="Pfam" id="PF00534">
    <property type="entry name" value="Glycos_transf_1"/>
    <property type="match status" value="1"/>
</dbReference>
<dbReference type="AlphaFoldDB" id="A0A923SIS4"/>
<dbReference type="RefSeq" id="WP_187067065.1">
    <property type="nucleotide sequence ID" value="NZ_JACRVF010000002.1"/>
</dbReference>
<evidence type="ECO:0000313" key="4">
    <source>
        <dbReference type="Proteomes" id="UP000603640"/>
    </source>
</evidence>
<gene>
    <name evidence="3" type="ORF">H8S84_09430</name>
</gene>
<sequence>MKLRIAYSISFFPALSETYLLNQLAPLFEEGHDVTIFSTGQPENWTRHAVIEKYNMLSKTVYRPHIPKSKVRRLAKALKLLLANYRHAKHLLQTLNFIKYGRYALNLDFFYDTVPFLGHKQFDVVHCHFGPNAIKALNLRELGLLQGELITSFHGYDVNHREFLSRQSHASRKGLYKDLAKECRLFTVNSHYTKQKAINLGIPEANIAYLPVGLNTKKFSPDNNRGSKHHIPTILTVARLTEFKGLKYSIVSVSQLLPTYPDIRYHILGEGEQRQELEQLIKELKLTQHVFLHGAATQEQVLEHYNNVDVFVLAGIKAVNGEIEAQGLVVQEAQSMALPLVVTDAGGIPEGMLPGKSGFVVEQKNAAAIADKIDFLLKHPETCRQMGKAGRAYVQQNFDNHVLHQKLMTLYYSLLKDRPRKSR</sequence>
<organism evidence="3 4">
    <name type="scientific">Pontibacter cellulosilyticus</name>
    <dbReference type="NCBI Taxonomy" id="1720253"/>
    <lineage>
        <taxon>Bacteria</taxon>
        <taxon>Pseudomonadati</taxon>
        <taxon>Bacteroidota</taxon>
        <taxon>Cytophagia</taxon>
        <taxon>Cytophagales</taxon>
        <taxon>Hymenobacteraceae</taxon>
        <taxon>Pontibacter</taxon>
    </lineage>
</organism>
<comment type="caution">
    <text evidence="3">The sequence shown here is derived from an EMBL/GenBank/DDBJ whole genome shotgun (WGS) entry which is preliminary data.</text>
</comment>
<name>A0A923SIS4_9BACT</name>
<dbReference type="PANTHER" id="PTHR45947">
    <property type="entry name" value="SULFOQUINOVOSYL TRANSFERASE SQD2"/>
    <property type="match status" value="1"/>
</dbReference>
<dbReference type="SUPFAM" id="SSF53756">
    <property type="entry name" value="UDP-Glycosyltransferase/glycogen phosphorylase"/>
    <property type="match status" value="1"/>
</dbReference>
<dbReference type="EMBL" id="JACRVF010000002">
    <property type="protein sequence ID" value="MBC5993053.1"/>
    <property type="molecule type" value="Genomic_DNA"/>
</dbReference>
<dbReference type="InterPro" id="IPR001296">
    <property type="entry name" value="Glyco_trans_1"/>
</dbReference>
<evidence type="ECO:0000259" key="2">
    <source>
        <dbReference type="Pfam" id="PF13439"/>
    </source>
</evidence>
<evidence type="ECO:0000313" key="3">
    <source>
        <dbReference type="EMBL" id="MBC5993053.1"/>
    </source>
</evidence>
<reference evidence="3" key="1">
    <citation type="submission" date="2020-08" db="EMBL/GenBank/DDBJ databases">
        <title>Pontibacter sp. SD6 16S ribosomal RNA gene Genome sequencing and assembly.</title>
        <authorList>
            <person name="Kang M."/>
        </authorList>
    </citation>
    <scope>NUCLEOTIDE SEQUENCE</scope>
    <source>
        <strain evidence="3">SD6</strain>
    </source>
</reference>
<dbReference type="InterPro" id="IPR050194">
    <property type="entry name" value="Glycosyltransferase_grp1"/>
</dbReference>
<dbReference type="PANTHER" id="PTHR45947:SF3">
    <property type="entry name" value="SULFOQUINOVOSYL TRANSFERASE SQD2"/>
    <property type="match status" value="1"/>
</dbReference>
<dbReference type="Gene3D" id="3.40.50.2000">
    <property type="entry name" value="Glycogen Phosphorylase B"/>
    <property type="match status" value="2"/>
</dbReference>
<dbReference type="InterPro" id="IPR028098">
    <property type="entry name" value="Glyco_trans_4-like_N"/>
</dbReference>
<dbReference type="Pfam" id="PF13439">
    <property type="entry name" value="Glyco_transf_4"/>
    <property type="match status" value="1"/>
</dbReference>
<accession>A0A923SIS4</accession>